<dbReference type="GeneID" id="63802147"/>
<organism evidence="1 2">
    <name type="scientific">Linderina pennispora</name>
    <dbReference type="NCBI Taxonomy" id="61395"/>
    <lineage>
        <taxon>Eukaryota</taxon>
        <taxon>Fungi</taxon>
        <taxon>Fungi incertae sedis</taxon>
        <taxon>Zoopagomycota</taxon>
        <taxon>Kickxellomycotina</taxon>
        <taxon>Kickxellomycetes</taxon>
        <taxon>Kickxellales</taxon>
        <taxon>Kickxellaceae</taxon>
        <taxon>Linderina</taxon>
    </lineage>
</organism>
<dbReference type="AlphaFoldDB" id="A0A1Y1WBP6"/>
<dbReference type="OrthoDB" id="46868at2759"/>
<dbReference type="Proteomes" id="UP000193922">
    <property type="component" value="Unassembled WGS sequence"/>
</dbReference>
<comment type="caution">
    <text evidence="1">The sequence shown here is derived from an EMBL/GenBank/DDBJ whole genome shotgun (WGS) entry which is preliminary data.</text>
</comment>
<dbReference type="RefSeq" id="XP_040744550.1">
    <property type="nucleotide sequence ID" value="XM_040885499.1"/>
</dbReference>
<evidence type="ECO:0000313" key="1">
    <source>
        <dbReference type="EMBL" id="ORX70971.1"/>
    </source>
</evidence>
<protein>
    <submittedName>
        <fullName evidence="1">Uncharacterized protein</fullName>
    </submittedName>
</protein>
<gene>
    <name evidence="1" type="ORF">DL89DRAFT_257133</name>
</gene>
<keyword evidence="2" id="KW-1185">Reference proteome</keyword>
<dbReference type="EMBL" id="MCFD01000005">
    <property type="protein sequence ID" value="ORX70971.1"/>
    <property type="molecule type" value="Genomic_DNA"/>
</dbReference>
<proteinExistence type="predicted"/>
<dbReference type="STRING" id="61395.A0A1Y1WBP6"/>
<name>A0A1Y1WBP6_9FUNG</name>
<reference evidence="1 2" key="1">
    <citation type="submission" date="2016-07" db="EMBL/GenBank/DDBJ databases">
        <title>Pervasive Adenine N6-methylation of Active Genes in Fungi.</title>
        <authorList>
            <consortium name="DOE Joint Genome Institute"/>
            <person name="Mondo S.J."/>
            <person name="Dannebaum R.O."/>
            <person name="Kuo R.C."/>
            <person name="Labutti K."/>
            <person name="Haridas S."/>
            <person name="Kuo A."/>
            <person name="Salamov A."/>
            <person name="Ahrendt S.R."/>
            <person name="Lipzen A."/>
            <person name="Sullivan W."/>
            <person name="Andreopoulos W.B."/>
            <person name="Clum A."/>
            <person name="Lindquist E."/>
            <person name="Daum C."/>
            <person name="Ramamoorthy G.K."/>
            <person name="Gryganskyi A."/>
            <person name="Culley D."/>
            <person name="Magnuson J.K."/>
            <person name="James T.Y."/>
            <person name="O'Malley M.A."/>
            <person name="Stajich J.E."/>
            <person name="Spatafora J.W."/>
            <person name="Visel A."/>
            <person name="Grigoriev I.V."/>
        </authorList>
    </citation>
    <scope>NUCLEOTIDE SEQUENCE [LARGE SCALE GENOMIC DNA]</scope>
    <source>
        <strain evidence="1 2">ATCC 12442</strain>
    </source>
</reference>
<sequence>MSTGNFADSIREQQLAARRTAEQLRLEVEYSTDAPKDEHTARLNLIESQMRKQQREFRAALLKYKGNSASAAKKERELLLSGAATPSELRKRKARTGNAVLNAATDVTTALQETCELDERGD</sequence>
<accession>A0A1Y1WBP6</accession>
<evidence type="ECO:0000313" key="2">
    <source>
        <dbReference type="Proteomes" id="UP000193922"/>
    </source>
</evidence>